<protein>
    <submittedName>
        <fullName evidence="7">Aromatic amino acid aminotransferase C56E4.03</fullName>
    </submittedName>
</protein>
<name>A0A1C7LQ13_GRIFR</name>
<evidence type="ECO:0000256" key="3">
    <source>
        <dbReference type="ARBA" id="ARBA00022576"/>
    </source>
</evidence>
<dbReference type="Pfam" id="PF00155">
    <property type="entry name" value="Aminotran_1_2"/>
    <property type="match status" value="1"/>
</dbReference>
<dbReference type="Proteomes" id="UP000092993">
    <property type="component" value="Unassembled WGS sequence"/>
</dbReference>
<dbReference type="Gene3D" id="3.40.640.10">
    <property type="entry name" value="Type I PLP-dependent aspartate aminotransferase-like (Major domain)"/>
    <property type="match status" value="1"/>
</dbReference>
<comment type="cofactor">
    <cofactor evidence="1">
        <name>pyridoxal 5'-phosphate</name>
        <dbReference type="ChEBI" id="CHEBI:597326"/>
    </cofactor>
</comment>
<dbReference type="InterPro" id="IPR015421">
    <property type="entry name" value="PyrdxlP-dep_Trfase_major"/>
</dbReference>
<keyword evidence="5" id="KW-0663">Pyridoxal phosphate</keyword>
<evidence type="ECO:0000256" key="4">
    <source>
        <dbReference type="ARBA" id="ARBA00022679"/>
    </source>
</evidence>
<dbReference type="AlphaFoldDB" id="A0A1C7LQ13"/>
<dbReference type="STRING" id="5627.A0A1C7LQ13"/>
<comment type="similarity">
    <text evidence="2">Belongs to the class-I pyridoxal-phosphate-dependent aminotransferase family.</text>
</comment>
<comment type="caution">
    <text evidence="7">The sequence shown here is derived from an EMBL/GenBank/DDBJ whole genome shotgun (WGS) entry which is preliminary data.</text>
</comment>
<dbReference type="GO" id="GO:0030170">
    <property type="term" value="F:pyridoxal phosphate binding"/>
    <property type="evidence" value="ECO:0007669"/>
    <property type="project" value="InterPro"/>
</dbReference>
<dbReference type="PANTHER" id="PTHR42790">
    <property type="entry name" value="AMINOTRANSFERASE"/>
    <property type="match status" value="1"/>
</dbReference>
<keyword evidence="8" id="KW-1185">Reference proteome</keyword>
<dbReference type="InterPro" id="IPR015424">
    <property type="entry name" value="PyrdxlP-dep_Trfase"/>
</dbReference>
<feature type="domain" description="Aminotransferase class I/classII large" evidence="6">
    <location>
        <begin position="72"/>
        <end position="436"/>
    </location>
</feature>
<gene>
    <name evidence="7" type="ORF">A0H81_13350</name>
</gene>
<evidence type="ECO:0000256" key="1">
    <source>
        <dbReference type="ARBA" id="ARBA00001933"/>
    </source>
</evidence>
<dbReference type="PANTHER" id="PTHR42790:SF21">
    <property type="entry name" value="AROMATIC_AMINOADIPATE AMINOTRANSFERASE 1"/>
    <property type="match status" value="1"/>
</dbReference>
<evidence type="ECO:0000259" key="6">
    <source>
        <dbReference type="Pfam" id="PF00155"/>
    </source>
</evidence>
<reference evidence="7 8" key="1">
    <citation type="submission" date="2016-03" db="EMBL/GenBank/DDBJ databases">
        <title>Whole genome sequencing of Grifola frondosa 9006-11.</title>
        <authorList>
            <person name="Min B."/>
            <person name="Park H."/>
            <person name="Kim J.-G."/>
            <person name="Cho H."/>
            <person name="Oh Y.-L."/>
            <person name="Kong W.-S."/>
            <person name="Choi I.-G."/>
        </authorList>
    </citation>
    <scope>NUCLEOTIDE SEQUENCE [LARGE SCALE GENOMIC DNA]</scope>
    <source>
        <strain evidence="7 8">9006-11</strain>
    </source>
</reference>
<dbReference type="GO" id="GO:0019878">
    <property type="term" value="P:lysine biosynthetic process via aminoadipic acid"/>
    <property type="evidence" value="ECO:0007669"/>
    <property type="project" value="TreeGrafter"/>
</dbReference>
<dbReference type="GO" id="GO:0047536">
    <property type="term" value="F:2-aminoadipate transaminase activity"/>
    <property type="evidence" value="ECO:0007669"/>
    <property type="project" value="TreeGrafter"/>
</dbReference>
<dbReference type="OrthoDB" id="691673at2759"/>
<dbReference type="InterPro" id="IPR050859">
    <property type="entry name" value="Class-I_PLP-dep_aminotransf"/>
</dbReference>
<evidence type="ECO:0000313" key="8">
    <source>
        <dbReference type="Proteomes" id="UP000092993"/>
    </source>
</evidence>
<organism evidence="7 8">
    <name type="scientific">Grifola frondosa</name>
    <name type="common">Maitake</name>
    <name type="synonym">Polyporus frondosus</name>
    <dbReference type="NCBI Taxonomy" id="5627"/>
    <lineage>
        <taxon>Eukaryota</taxon>
        <taxon>Fungi</taxon>
        <taxon>Dikarya</taxon>
        <taxon>Basidiomycota</taxon>
        <taxon>Agaricomycotina</taxon>
        <taxon>Agaricomycetes</taxon>
        <taxon>Polyporales</taxon>
        <taxon>Grifolaceae</taxon>
        <taxon>Grifola</taxon>
    </lineage>
</organism>
<dbReference type="EMBL" id="LUGG01000027">
    <property type="protein sequence ID" value="OBZ66803.1"/>
    <property type="molecule type" value="Genomic_DNA"/>
</dbReference>
<evidence type="ECO:0000256" key="2">
    <source>
        <dbReference type="ARBA" id="ARBA00007441"/>
    </source>
</evidence>
<accession>A0A1C7LQ13</accession>
<evidence type="ECO:0000313" key="7">
    <source>
        <dbReference type="EMBL" id="OBZ66803.1"/>
    </source>
</evidence>
<dbReference type="GO" id="GO:0008793">
    <property type="term" value="F:aromatic-amino-acid transaminase activity"/>
    <property type="evidence" value="ECO:0007669"/>
    <property type="project" value="TreeGrafter"/>
</dbReference>
<dbReference type="SUPFAM" id="SSF53383">
    <property type="entry name" value="PLP-dependent transferases"/>
    <property type="match status" value="1"/>
</dbReference>
<dbReference type="OMA" id="NEVWGHE"/>
<dbReference type="GO" id="GO:0006571">
    <property type="term" value="P:tyrosine biosynthetic process"/>
    <property type="evidence" value="ECO:0007669"/>
    <property type="project" value="TreeGrafter"/>
</dbReference>
<keyword evidence="4 7" id="KW-0808">Transferase</keyword>
<keyword evidence="3 7" id="KW-0032">Aminotransferase</keyword>
<proteinExistence type="inferred from homology"/>
<dbReference type="InterPro" id="IPR004839">
    <property type="entry name" value="Aminotransferase_I/II_large"/>
</dbReference>
<dbReference type="GO" id="GO:0009074">
    <property type="term" value="P:aromatic amino acid family catabolic process"/>
    <property type="evidence" value="ECO:0007669"/>
    <property type="project" value="TreeGrafter"/>
</dbReference>
<evidence type="ECO:0000256" key="5">
    <source>
        <dbReference type="ARBA" id="ARBA00022898"/>
    </source>
</evidence>
<dbReference type="CDD" id="cd00609">
    <property type="entry name" value="AAT_like"/>
    <property type="match status" value="1"/>
</dbReference>
<sequence length="452" mass="50640">MKEIFRLIQRKPNLISLANGDPHFSLYPIRKVVFDVASVAEIDPVASWKAATPTTQSQELISSGDSSCVLPIKTVLGYGHGSGCTEAQQAVTTLTNFYHSPPNHVVTLTLGNSDGISKCFRLLGDPGDHFLADEFSFTSFKIDGGGLVPEELEKILTEWKSGRRRKPHVLYTVPCGQNPTGSNLSIERRKRIYNIAQRFDLIIVEDDPYYFLQYGSAQSQETCHTAPFMASFLSMDTDGRVMRLDSFSKIIAPGMRLGWLTTNPTFHAHLISYIDSSTQFPHAFGQMFIAEILGVHGWQLEGFDRWVRSMRAEYQRRRDLFMNIFTRTVGNTGWASASPPDAGMFVWIRVNVELHSRYRRVCTGKIMDGPQSCTRTNVPQLMQELFERCMDNGLIIMPASIFALKALPEYDGANDRIEDRSNFLRATFAGAEESMEAGLTILADVLDGFFAA</sequence>